<gene>
    <name evidence="1" type="ORF">L6452_19137</name>
</gene>
<evidence type="ECO:0000313" key="2">
    <source>
        <dbReference type="Proteomes" id="UP001055879"/>
    </source>
</evidence>
<proteinExistence type="predicted"/>
<organism evidence="1 2">
    <name type="scientific">Arctium lappa</name>
    <name type="common">Greater burdock</name>
    <name type="synonym">Lappa major</name>
    <dbReference type="NCBI Taxonomy" id="4217"/>
    <lineage>
        <taxon>Eukaryota</taxon>
        <taxon>Viridiplantae</taxon>
        <taxon>Streptophyta</taxon>
        <taxon>Embryophyta</taxon>
        <taxon>Tracheophyta</taxon>
        <taxon>Spermatophyta</taxon>
        <taxon>Magnoliopsida</taxon>
        <taxon>eudicotyledons</taxon>
        <taxon>Gunneridae</taxon>
        <taxon>Pentapetalae</taxon>
        <taxon>asterids</taxon>
        <taxon>campanulids</taxon>
        <taxon>Asterales</taxon>
        <taxon>Asteraceae</taxon>
        <taxon>Carduoideae</taxon>
        <taxon>Cardueae</taxon>
        <taxon>Arctiinae</taxon>
        <taxon>Arctium</taxon>
    </lineage>
</organism>
<name>A0ACB9B849_ARCLA</name>
<sequence length="131" mass="15343">MIRLPGGRKRSERLMKKNSFSNYKNTTENPLDKDGNEIRPKSKWSIINKPPVVKPHIEVNKQCCHEGNMNNILMKCNKVLVEEMKLMDDKIGLVVAAKYDTEMLLESLIAKYHGDEIFKKYKCIHSFYQFH</sequence>
<evidence type="ECO:0000313" key="1">
    <source>
        <dbReference type="EMBL" id="KAI3718273.1"/>
    </source>
</evidence>
<dbReference type="EMBL" id="CM042052">
    <property type="protein sequence ID" value="KAI3718273.1"/>
    <property type="molecule type" value="Genomic_DNA"/>
</dbReference>
<accession>A0ACB9B849</accession>
<reference evidence="1 2" key="2">
    <citation type="journal article" date="2022" name="Mol. Ecol. Resour.">
        <title>The genomes of chicory, endive, great burdock and yacon provide insights into Asteraceae paleo-polyploidization history and plant inulin production.</title>
        <authorList>
            <person name="Fan W."/>
            <person name="Wang S."/>
            <person name="Wang H."/>
            <person name="Wang A."/>
            <person name="Jiang F."/>
            <person name="Liu H."/>
            <person name="Zhao H."/>
            <person name="Xu D."/>
            <person name="Zhang Y."/>
        </authorList>
    </citation>
    <scope>NUCLEOTIDE SEQUENCE [LARGE SCALE GENOMIC DNA]</scope>
    <source>
        <strain evidence="2">cv. Niubang</strain>
    </source>
</reference>
<protein>
    <submittedName>
        <fullName evidence="1">Uncharacterized protein</fullName>
    </submittedName>
</protein>
<comment type="caution">
    <text evidence="1">The sequence shown here is derived from an EMBL/GenBank/DDBJ whole genome shotgun (WGS) entry which is preliminary data.</text>
</comment>
<keyword evidence="2" id="KW-1185">Reference proteome</keyword>
<dbReference type="Proteomes" id="UP001055879">
    <property type="component" value="Linkage Group LG06"/>
</dbReference>
<reference evidence="2" key="1">
    <citation type="journal article" date="2022" name="Mol. Ecol. Resour.">
        <title>The genomes of chicory, endive, great burdock and yacon provide insights into Asteraceae palaeo-polyploidization history and plant inulin production.</title>
        <authorList>
            <person name="Fan W."/>
            <person name="Wang S."/>
            <person name="Wang H."/>
            <person name="Wang A."/>
            <person name="Jiang F."/>
            <person name="Liu H."/>
            <person name="Zhao H."/>
            <person name="Xu D."/>
            <person name="Zhang Y."/>
        </authorList>
    </citation>
    <scope>NUCLEOTIDE SEQUENCE [LARGE SCALE GENOMIC DNA]</scope>
    <source>
        <strain evidence="2">cv. Niubang</strain>
    </source>
</reference>